<evidence type="ECO:0000313" key="8">
    <source>
        <dbReference type="Proteomes" id="UP000263486"/>
    </source>
</evidence>
<feature type="non-terminal residue" evidence="7">
    <location>
        <position position="164"/>
    </location>
</feature>
<evidence type="ECO:0000259" key="6">
    <source>
        <dbReference type="Pfam" id="PF03924"/>
    </source>
</evidence>
<evidence type="ECO:0000256" key="3">
    <source>
        <dbReference type="ARBA" id="ARBA00022989"/>
    </source>
</evidence>
<gene>
    <name evidence="7" type="ORF">DYH56_14370</name>
</gene>
<sequence>MRSNTNKSYIPSYFILFLGFSLSCLIFYEIKILEKKFTQYKFKGESENYLSILNSELSKNINVLDAVKQLFLSSKNVDREEFKIFTEKFLEDNKKIQSLSWVPLVKSSERKEYERSAQREGYKKKLTLLQPPAPILGVFGIITIMTTITLKDILTNDNLKAFFK</sequence>
<keyword evidence="3 5" id="KW-1133">Transmembrane helix</keyword>
<dbReference type="RefSeq" id="WP_199533040.1">
    <property type="nucleotide sequence ID" value="NZ_JAACIO010000038.1"/>
</dbReference>
<evidence type="ECO:0000256" key="5">
    <source>
        <dbReference type="SAM" id="Phobius"/>
    </source>
</evidence>
<dbReference type="PROSITE" id="PS51257">
    <property type="entry name" value="PROKAR_LIPOPROTEIN"/>
    <property type="match status" value="1"/>
</dbReference>
<dbReference type="InterPro" id="IPR042240">
    <property type="entry name" value="CHASE_sf"/>
</dbReference>
<comment type="caution">
    <text evidence="7">The sequence shown here is derived from an EMBL/GenBank/DDBJ whole genome shotgun (WGS) entry which is preliminary data.</text>
</comment>
<name>A0ABX9KDC4_9FUSO</name>
<dbReference type="Pfam" id="PF03924">
    <property type="entry name" value="CHASE"/>
    <property type="match status" value="1"/>
</dbReference>
<evidence type="ECO:0000256" key="2">
    <source>
        <dbReference type="ARBA" id="ARBA00022692"/>
    </source>
</evidence>
<evidence type="ECO:0000256" key="1">
    <source>
        <dbReference type="ARBA" id="ARBA00004370"/>
    </source>
</evidence>
<feature type="domain" description="CHASE" evidence="6">
    <location>
        <begin position="76"/>
        <end position="123"/>
    </location>
</feature>
<keyword evidence="4 5" id="KW-0472">Membrane</keyword>
<feature type="transmembrane region" description="Helical" evidence="5">
    <location>
        <begin position="133"/>
        <end position="150"/>
    </location>
</feature>
<reference evidence="7 8" key="1">
    <citation type="submission" date="2018-08" db="EMBL/GenBank/DDBJ databases">
        <title>Draft genome sequence of Psychrilyobacter sp. strain SD5 isolated from Black Sea water.</title>
        <authorList>
            <person name="Yadav S."/>
            <person name="Villanueva L."/>
            <person name="Damste J.S.S."/>
        </authorList>
    </citation>
    <scope>NUCLEOTIDE SEQUENCE [LARGE SCALE GENOMIC DNA]</scope>
    <source>
        <strain evidence="7 8">SD5</strain>
    </source>
</reference>
<comment type="subcellular location">
    <subcellularLocation>
        <location evidence="1">Membrane</location>
    </subcellularLocation>
</comment>
<evidence type="ECO:0000313" key="7">
    <source>
        <dbReference type="EMBL" id="REI39539.1"/>
    </source>
</evidence>
<keyword evidence="2 5" id="KW-0812">Transmembrane</keyword>
<accession>A0ABX9KDC4</accession>
<evidence type="ECO:0000256" key="4">
    <source>
        <dbReference type="ARBA" id="ARBA00023136"/>
    </source>
</evidence>
<dbReference type="InterPro" id="IPR006189">
    <property type="entry name" value="CHASE_dom"/>
</dbReference>
<protein>
    <recommendedName>
        <fullName evidence="6">CHASE domain-containing protein</fullName>
    </recommendedName>
</protein>
<dbReference type="EMBL" id="QUAJ01000040">
    <property type="protein sequence ID" value="REI39539.1"/>
    <property type="molecule type" value="Genomic_DNA"/>
</dbReference>
<feature type="transmembrane region" description="Helical" evidence="5">
    <location>
        <begin position="12"/>
        <end position="33"/>
    </location>
</feature>
<keyword evidence="8" id="KW-1185">Reference proteome</keyword>
<dbReference type="Proteomes" id="UP000263486">
    <property type="component" value="Unassembled WGS sequence"/>
</dbReference>
<proteinExistence type="predicted"/>
<dbReference type="Gene3D" id="3.30.450.350">
    <property type="entry name" value="CHASE domain"/>
    <property type="match status" value="1"/>
</dbReference>
<organism evidence="7 8">
    <name type="scientific">Psychrilyobacter piezotolerans</name>
    <dbReference type="NCBI Taxonomy" id="2293438"/>
    <lineage>
        <taxon>Bacteria</taxon>
        <taxon>Fusobacteriati</taxon>
        <taxon>Fusobacteriota</taxon>
        <taxon>Fusobacteriia</taxon>
        <taxon>Fusobacteriales</taxon>
        <taxon>Fusobacteriaceae</taxon>
        <taxon>Psychrilyobacter</taxon>
    </lineage>
</organism>